<dbReference type="OrthoDB" id="9815382at2"/>
<proteinExistence type="predicted"/>
<evidence type="ECO:0000313" key="3">
    <source>
        <dbReference type="Proteomes" id="UP000248132"/>
    </source>
</evidence>
<reference evidence="2 3" key="1">
    <citation type="submission" date="2018-06" db="EMBL/GenBank/DDBJ databases">
        <title>Genomic Encyclopedia of Type Strains, Phase I: the one thousand microbial genomes (KMG-I) project.</title>
        <authorList>
            <person name="Kyrpides N."/>
        </authorList>
    </citation>
    <scope>NUCLEOTIDE SEQUENCE [LARGE SCALE GENOMIC DNA]</scope>
    <source>
        <strain evidence="2 3">DSM 19573</strain>
    </source>
</reference>
<name>A0A318XL66_9FIRM</name>
<dbReference type="AlphaFoldDB" id="A0A318XL66"/>
<keyword evidence="1" id="KW-0812">Transmembrane</keyword>
<accession>A0A318XL66</accession>
<dbReference type="InterPro" id="IPR007060">
    <property type="entry name" value="FtsL/DivIC"/>
</dbReference>
<feature type="transmembrane region" description="Helical" evidence="1">
    <location>
        <begin position="7"/>
        <end position="26"/>
    </location>
</feature>
<dbReference type="EMBL" id="QKMR01000007">
    <property type="protein sequence ID" value="PYG88258.1"/>
    <property type="molecule type" value="Genomic_DNA"/>
</dbReference>
<keyword evidence="1" id="KW-0472">Membrane</keyword>
<keyword evidence="3" id="KW-1185">Reference proteome</keyword>
<dbReference type="Pfam" id="PF04977">
    <property type="entry name" value="DivIC"/>
    <property type="match status" value="1"/>
</dbReference>
<gene>
    <name evidence="2" type="ORF">LY28_01600</name>
</gene>
<dbReference type="Proteomes" id="UP000248132">
    <property type="component" value="Unassembled WGS sequence"/>
</dbReference>
<protein>
    <submittedName>
        <fullName evidence="2">Septum formation initiator</fullName>
    </submittedName>
</protein>
<comment type="caution">
    <text evidence="2">The sequence shown here is derived from an EMBL/GenBank/DDBJ whole genome shotgun (WGS) entry which is preliminary data.</text>
</comment>
<sequence>MKKQKRFKLWTLIMVASICYFGYTLYTLQISINEKELKNQDLQKSIYSETVKNQQLLKQKSLINTDEFYEQMAREKLGYIKDNEKIYIDTNK</sequence>
<keyword evidence="1" id="KW-1133">Transmembrane helix</keyword>
<evidence type="ECO:0000256" key="1">
    <source>
        <dbReference type="SAM" id="Phobius"/>
    </source>
</evidence>
<organism evidence="2 3">
    <name type="scientific">Ruminiclostridium sufflavum DSM 19573</name>
    <dbReference type="NCBI Taxonomy" id="1121337"/>
    <lineage>
        <taxon>Bacteria</taxon>
        <taxon>Bacillati</taxon>
        <taxon>Bacillota</taxon>
        <taxon>Clostridia</taxon>
        <taxon>Eubacteriales</taxon>
        <taxon>Oscillospiraceae</taxon>
        <taxon>Ruminiclostridium</taxon>
    </lineage>
</organism>
<evidence type="ECO:0000313" key="2">
    <source>
        <dbReference type="EMBL" id="PYG88258.1"/>
    </source>
</evidence>
<dbReference type="RefSeq" id="WP_110461636.1">
    <property type="nucleotide sequence ID" value="NZ_QKMR01000007.1"/>
</dbReference>